<proteinExistence type="inferred from homology"/>
<dbReference type="HOGENOM" id="CLU_106477_4_0_1"/>
<evidence type="ECO:0000256" key="3">
    <source>
        <dbReference type="SAM" id="MobiDB-lite"/>
    </source>
</evidence>
<dbReference type="GO" id="GO:0005634">
    <property type="term" value="C:nucleus"/>
    <property type="evidence" value="ECO:0007669"/>
    <property type="project" value="TreeGrafter"/>
</dbReference>
<evidence type="ECO:0000256" key="2">
    <source>
        <dbReference type="ARBA" id="ARBA00022884"/>
    </source>
</evidence>
<dbReference type="OrthoDB" id="1738325at2759"/>
<dbReference type="PANTHER" id="PTHR21641:SF0">
    <property type="entry name" value="RNA-BINDING PROTEIN EIF1AD-RELATED"/>
    <property type="match status" value="1"/>
</dbReference>
<keyword evidence="6" id="KW-1185">Reference proteome</keyword>
<dbReference type="InterPro" id="IPR012340">
    <property type="entry name" value="NA-bd_OB-fold"/>
</dbReference>
<evidence type="ECO:0000259" key="4">
    <source>
        <dbReference type="Pfam" id="PF01176"/>
    </source>
</evidence>
<feature type="region of interest" description="Disordered" evidence="3">
    <location>
        <begin position="117"/>
        <end position="142"/>
    </location>
</feature>
<comment type="similarity">
    <text evidence="1">Belongs to the EIF1AD family.</text>
</comment>
<evidence type="ECO:0000256" key="1">
    <source>
        <dbReference type="ARBA" id="ARBA00007340"/>
    </source>
</evidence>
<keyword evidence="2" id="KW-0694">RNA-binding</keyword>
<gene>
    <name evidence="5" type="ORF">Z518_10996</name>
</gene>
<dbReference type="VEuPathDB" id="FungiDB:Z518_10996"/>
<dbReference type="Gene3D" id="2.40.50.140">
    <property type="entry name" value="Nucleic acid-binding proteins"/>
    <property type="match status" value="1"/>
</dbReference>
<dbReference type="PANTHER" id="PTHR21641">
    <property type="entry name" value="TRANSLATION INITIATION FACTOR-RELATED"/>
    <property type="match status" value="1"/>
</dbReference>
<accession>A0A0D2I2U8</accession>
<dbReference type="Proteomes" id="UP000053617">
    <property type="component" value="Unassembled WGS sequence"/>
</dbReference>
<organism evidence="5 6">
    <name type="scientific">Rhinocladiella mackenziei CBS 650.93</name>
    <dbReference type="NCBI Taxonomy" id="1442369"/>
    <lineage>
        <taxon>Eukaryota</taxon>
        <taxon>Fungi</taxon>
        <taxon>Dikarya</taxon>
        <taxon>Ascomycota</taxon>
        <taxon>Pezizomycotina</taxon>
        <taxon>Eurotiomycetes</taxon>
        <taxon>Chaetothyriomycetidae</taxon>
        <taxon>Chaetothyriales</taxon>
        <taxon>Herpotrichiellaceae</taxon>
        <taxon>Rhinocladiella</taxon>
    </lineage>
</organism>
<feature type="domain" description="S1-like" evidence="4">
    <location>
        <begin position="29"/>
        <end position="93"/>
    </location>
</feature>
<dbReference type="InterPro" id="IPR039294">
    <property type="entry name" value="EIF1AD"/>
</dbReference>
<dbReference type="SMART" id="SM00652">
    <property type="entry name" value="eIF1a"/>
    <property type="match status" value="1"/>
</dbReference>
<dbReference type="AlphaFoldDB" id="A0A0D2I2U8"/>
<dbReference type="GO" id="GO:0003743">
    <property type="term" value="F:translation initiation factor activity"/>
    <property type="evidence" value="ECO:0007669"/>
    <property type="project" value="InterPro"/>
</dbReference>
<name>A0A0D2I2U8_9EURO</name>
<dbReference type="STRING" id="1442369.A0A0D2I2U8"/>
<dbReference type="GeneID" id="25299067"/>
<dbReference type="EMBL" id="KN847484">
    <property type="protein sequence ID" value="KIX00069.1"/>
    <property type="molecule type" value="Genomic_DNA"/>
</dbReference>
<evidence type="ECO:0000313" key="6">
    <source>
        <dbReference type="Proteomes" id="UP000053617"/>
    </source>
</evidence>
<protein>
    <recommendedName>
        <fullName evidence="4">S1-like domain-containing protein</fullName>
    </recommendedName>
</protein>
<dbReference type="InterPro" id="IPR006196">
    <property type="entry name" value="RNA-binding_domain_S1_IF1"/>
</dbReference>
<dbReference type="GO" id="GO:0003723">
    <property type="term" value="F:RNA binding"/>
    <property type="evidence" value="ECO:0007669"/>
    <property type="project" value="UniProtKB-KW"/>
</dbReference>
<dbReference type="Pfam" id="PF01176">
    <property type="entry name" value="eIF-1a"/>
    <property type="match status" value="1"/>
</dbReference>
<dbReference type="InterPro" id="IPR001253">
    <property type="entry name" value="TIF_eIF-1A"/>
</dbReference>
<dbReference type="RefSeq" id="XP_013266959.1">
    <property type="nucleotide sequence ID" value="XM_013411505.1"/>
</dbReference>
<evidence type="ECO:0000313" key="5">
    <source>
        <dbReference type="EMBL" id="KIX00069.1"/>
    </source>
</evidence>
<reference evidence="5 6" key="1">
    <citation type="submission" date="2015-01" db="EMBL/GenBank/DDBJ databases">
        <title>The Genome Sequence of Rhinocladiella mackenzie CBS 650.93.</title>
        <authorList>
            <consortium name="The Broad Institute Genomics Platform"/>
            <person name="Cuomo C."/>
            <person name="de Hoog S."/>
            <person name="Gorbushina A."/>
            <person name="Stielow B."/>
            <person name="Teixiera M."/>
            <person name="Abouelleil A."/>
            <person name="Chapman S.B."/>
            <person name="Priest M."/>
            <person name="Young S.K."/>
            <person name="Wortman J."/>
            <person name="Nusbaum C."/>
            <person name="Birren B."/>
        </authorList>
    </citation>
    <scope>NUCLEOTIDE SEQUENCE [LARGE SCALE GENOMIC DNA]</scope>
    <source>
        <strain evidence="5 6">CBS 650.93</strain>
    </source>
</reference>
<sequence length="142" mass="15962">MARNRKPVNRHRRLAEEILTPPASLTPDQTIARILNANGKDLYTVQTPGSTTLLVELEVRFRGVIFVRRGGYVLVDTSPVSERTNKIQGLIVNVIGDESRWRKQSYWPQEFVKKVVSEDSDEGESVVGKMPPSDSEDGQPED</sequence>
<dbReference type="SUPFAM" id="SSF50249">
    <property type="entry name" value="Nucleic acid-binding proteins"/>
    <property type="match status" value="1"/>
</dbReference>